<evidence type="ECO:0000313" key="2">
    <source>
        <dbReference type="Proteomes" id="UP000245207"/>
    </source>
</evidence>
<dbReference type="Proteomes" id="UP000245207">
    <property type="component" value="Unassembled WGS sequence"/>
</dbReference>
<reference evidence="1 2" key="1">
    <citation type="journal article" date="2018" name="Mol. Plant">
        <title>The genome of Artemisia annua provides insight into the evolution of Asteraceae family and artemisinin biosynthesis.</title>
        <authorList>
            <person name="Shen Q."/>
            <person name="Zhang L."/>
            <person name="Liao Z."/>
            <person name="Wang S."/>
            <person name="Yan T."/>
            <person name="Shi P."/>
            <person name="Liu M."/>
            <person name="Fu X."/>
            <person name="Pan Q."/>
            <person name="Wang Y."/>
            <person name="Lv Z."/>
            <person name="Lu X."/>
            <person name="Zhang F."/>
            <person name="Jiang W."/>
            <person name="Ma Y."/>
            <person name="Chen M."/>
            <person name="Hao X."/>
            <person name="Li L."/>
            <person name="Tang Y."/>
            <person name="Lv G."/>
            <person name="Zhou Y."/>
            <person name="Sun X."/>
            <person name="Brodelius P.E."/>
            <person name="Rose J.K.C."/>
            <person name="Tang K."/>
        </authorList>
    </citation>
    <scope>NUCLEOTIDE SEQUENCE [LARGE SCALE GENOMIC DNA]</scope>
    <source>
        <strain evidence="2">cv. Huhao1</strain>
        <tissue evidence="1">Leaf</tissue>
    </source>
</reference>
<dbReference type="EMBL" id="PKPP01000562">
    <property type="protein sequence ID" value="PWA91225.1"/>
    <property type="molecule type" value="Genomic_DNA"/>
</dbReference>
<organism evidence="1 2">
    <name type="scientific">Artemisia annua</name>
    <name type="common">Sweet wormwood</name>
    <dbReference type="NCBI Taxonomy" id="35608"/>
    <lineage>
        <taxon>Eukaryota</taxon>
        <taxon>Viridiplantae</taxon>
        <taxon>Streptophyta</taxon>
        <taxon>Embryophyta</taxon>
        <taxon>Tracheophyta</taxon>
        <taxon>Spermatophyta</taxon>
        <taxon>Magnoliopsida</taxon>
        <taxon>eudicotyledons</taxon>
        <taxon>Gunneridae</taxon>
        <taxon>Pentapetalae</taxon>
        <taxon>asterids</taxon>
        <taxon>campanulids</taxon>
        <taxon>Asterales</taxon>
        <taxon>Asteraceae</taxon>
        <taxon>Asteroideae</taxon>
        <taxon>Anthemideae</taxon>
        <taxon>Artemisiinae</taxon>
        <taxon>Artemisia</taxon>
    </lineage>
</organism>
<gene>
    <name evidence="1" type="ORF">CTI12_AA092310</name>
</gene>
<sequence>MHGRVRKELSATAGSPFVRDMMIVKFQREVDTLLLDEAELRKKAKGIRNRVAERDMLLGELQHLVAFDSTLQSISELSKLQTEDLTEVATILVNVMKKQTRASELLGTGDNRLHECMSDTPFNQQSWIAGKNPSMQK</sequence>
<protein>
    <submittedName>
        <fullName evidence="1">Uncharacterized protein</fullName>
    </submittedName>
</protein>
<keyword evidence="2" id="KW-1185">Reference proteome</keyword>
<name>A0A2U1PZT5_ARTAN</name>
<dbReference type="AlphaFoldDB" id="A0A2U1PZT5"/>
<evidence type="ECO:0000313" key="1">
    <source>
        <dbReference type="EMBL" id="PWA91225.1"/>
    </source>
</evidence>
<accession>A0A2U1PZT5</accession>
<comment type="caution">
    <text evidence="1">The sequence shown here is derived from an EMBL/GenBank/DDBJ whole genome shotgun (WGS) entry which is preliminary data.</text>
</comment>
<proteinExistence type="predicted"/>